<dbReference type="Gene3D" id="3.10.620.30">
    <property type="match status" value="1"/>
</dbReference>
<dbReference type="Proteomes" id="UP001140258">
    <property type="component" value="Unassembled WGS sequence"/>
</dbReference>
<comment type="caution">
    <text evidence="1">The sequence shown here is derived from an EMBL/GenBank/DDBJ whole genome shotgun (WGS) entry which is preliminary data.</text>
</comment>
<dbReference type="PANTHER" id="PTHR39327:SF1">
    <property type="entry name" value="BLR5470 PROTEIN"/>
    <property type="match status" value="1"/>
</dbReference>
<dbReference type="InterPro" id="IPR010319">
    <property type="entry name" value="Transglutaminase-like_Cys_pept"/>
</dbReference>
<dbReference type="PANTHER" id="PTHR39327">
    <property type="match status" value="1"/>
</dbReference>
<evidence type="ECO:0000313" key="2">
    <source>
        <dbReference type="Proteomes" id="UP001140258"/>
    </source>
</evidence>
<accession>A0ABT2EW18</accession>
<sequence>MNLKNLILLSLVSLLAIFLLLNPTIAEENQNQNQNQTFDETFNEAFNETHTYMAEYEINKSEYLQKTRINPTMKPIEDANFEGLHNFTNIRGYLSQKPFIMSNYTFNYYITGIYEGNFSQNETFNRDLLHYSMLSYMFNTNYDSESFIKGLRFQADLRPNRHYNITNSNNTNKSLMALPSSNTNSSLFDSGQYTVIDVSGYCGKLNESRIPESLTLNLKSNIIKDGESLPIYGKTTGNPDKLYINISNQNIDREIYYKVPVTNNNYDENLAIHTLPFGDYMITAMLPQGIYKVSKFKKVRDTETGYYLGIYGNKNDEVYSNDQNGDYNMSDDSIIEYYELNYENLTYNPSIHYLKNYTWNYGSKNHTIELIIPEVMYRYYQSKPHNQEFNYAQYALSDNDRKFVKYLSNKFNNIAIENNYSEYDTVLLITTFVQSLKYTSDNVTTGYDEYPRYPVETLVDEGGDCEDTSIIISAILNDLGYDVMVIEFKDHMGVAVKCNGMYTGTYYTYKNNRYYYVETTGENWNIGELPEKYMQEDALVIPLVQIPRMNFDFYANLTKTDTLYVYYNLVCDIENVGSGTAENPELYIMIYNNKNELLEDYHLYIDNNYPEDSKGYAILNIKVPKYNTAYLKCILYGNNFEPVVLYSNEFRT</sequence>
<evidence type="ECO:0008006" key="3">
    <source>
        <dbReference type="Google" id="ProtNLM"/>
    </source>
</evidence>
<organism evidence="1 2">
    <name type="scientific">Methanococcus voltae PS</name>
    <dbReference type="NCBI Taxonomy" id="523842"/>
    <lineage>
        <taxon>Archaea</taxon>
        <taxon>Methanobacteriati</taxon>
        <taxon>Methanobacteriota</taxon>
        <taxon>Methanomada group</taxon>
        <taxon>Methanococci</taxon>
        <taxon>Methanococcales</taxon>
        <taxon>Methanococcaceae</taxon>
        <taxon>Methanococcus</taxon>
    </lineage>
</organism>
<dbReference type="EMBL" id="JANUCQ010000002">
    <property type="protein sequence ID" value="MCS3922156.1"/>
    <property type="molecule type" value="Genomic_DNA"/>
</dbReference>
<gene>
    <name evidence="1" type="ORF">M2325_000841</name>
</gene>
<proteinExistence type="predicted"/>
<name>A0ABT2EW18_METVO</name>
<evidence type="ECO:0000313" key="1">
    <source>
        <dbReference type="EMBL" id="MCS3922156.1"/>
    </source>
</evidence>
<protein>
    <recommendedName>
        <fullName evidence="3">Transglutaminase-like domain-containing protein</fullName>
    </recommendedName>
</protein>
<keyword evidence="2" id="KW-1185">Reference proteome</keyword>
<dbReference type="RefSeq" id="WP_259051431.1">
    <property type="nucleotide sequence ID" value="NZ_JANUCQ010000002.1"/>
</dbReference>
<reference evidence="1" key="1">
    <citation type="submission" date="2022-08" db="EMBL/GenBank/DDBJ databases">
        <title>Genomic Encyclopedia of Type Strains, Phase V (KMG-V): Genome sequencing to study the core and pangenomes of soil and plant-associated prokaryotes.</title>
        <authorList>
            <person name="Whitman W."/>
        </authorList>
    </citation>
    <scope>NUCLEOTIDE SEQUENCE</scope>
    <source>
        <strain evidence="1">PS</strain>
    </source>
</reference>